<comment type="cofactor">
    <cofactor evidence="9">
        <name>Ni(2+)</name>
        <dbReference type="ChEBI" id="CHEBI:49786"/>
    </cofactor>
    <text evidence="9">Binds 1 nickel ion per monomer.</text>
</comment>
<comment type="subunit">
    <text evidence="9">Monomer.</text>
</comment>
<keyword evidence="4 9" id="KW-0479">Metal-binding</keyword>
<dbReference type="SUPFAM" id="SSF51182">
    <property type="entry name" value="RmlC-like cupins"/>
    <property type="match status" value="1"/>
</dbReference>
<dbReference type="PANTHER" id="PTHR23418:SF0">
    <property type="entry name" value="ACIREDUCTONE DIOXYGENASE"/>
    <property type="match status" value="1"/>
</dbReference>
<evidence type="ECO:0000256" key="7">
    <source>
        <dbReference type="ARBA" id="ARBA00023004"/>
    </source>
</evidence>
<feature type="binding site" evidence="9">
    <location>
        <position position="144"/>
    </location>
    <ligand>
        <name>Ni(2+)</name>
        <dbReference type="ChEBI" id="CHEBI:49786"/>
    </ligand>
</feature>
<keyword evidence="7 9" id="KW-0408">Iron</keyword>
<comment type="caution">
    <text evidence="10">The sequence shown here is derived from an EMBL/GenBank/DDBJ whole genome shotgun (WGS) entry which is preliminary data.</text>
</comment>
<feature type="binding site" evidence="9">
    <location>
        <position position="105"/>
    </location>
    <ligand>
        <name>Ni(2+)</name>
        <dbReference type="ChEBI" id="CHEBI:49786"/>
    </ligand>
</feature>
<feature type="binding site" evidence="9">
    <location>
        <position position="99"/>
    </location>
    <ligand>
        <name>Ni(2+)</name>
        <dbReference type="ChEBI" id="CHEBI:49786"/>
    </ligand>
</feature>
<feature type="binding site" evidence="9">
    <location>
        <position position="101"/>
    </location>
    <ligand>
        <name>Ni(2+)</name>
        <dbReference type="ChEBI" id="CHEBI:49786"/>
    </ligand>
</feature>
<evidence type="ECO:0000256" key="5">
    <source>
        <dbReference type="ARBA" id="ARBA00022964"/>
    </source>
</evidence>
<keyword evidence="11" id="KW-1185">Reference proteome</keyword>
<dbReference type="CDD" id="cd02232">
    <property type="entry name" value="cupin_ARD"/>
    <property type="match status" value="1"/>
</dbReference>
<proteinExistence type="inferred from homology"/>
<dbReference type="PANTHER" id="PTHR23418">
    <property type="entry name" value="ACIREDUCTONE DIOXYGENASE"/>
    <property type="match status" value="1"/>
</dbReference>
<gene>
    <name evidence="9 10" type="primary">mtnD</name>
    <name evidence="10" type="ORF">DNHGIG_03840</name>
</gene>
<dbReference type="InterPro" id="IPR011051">
    <property type="entry name" value="RmlC_Cupin_sf"/>
</dbReference>
<comment type="similarity">
    <text evidence="9">Belongs to the acireductone dioxygenase (ARD) family.</text>
</comment>
<dbReference type="Proteomes" id="UP001057291">
    <property type="component" value="Unassembled WGS sequence"/>
</dbReference>
<dbReference type="GO" id="GO:0019509">
    <property type="term" value="P:L-methionine salvage from methylthioadenosine"/>
    <property type="evidence" value="ECO:0007669"/>
    <property type="project" value="UniProtKB-UniRule"/>
</dbReference>
<keyword evidence="6 9" id="KW-0560">Oxidoreductase</keyword>
<keyword evidence="5 9" id="KW-0223">Dioxygenase</keyword>
<feature type="binding site" evidence="9">
    <location>
        <position position="101"/>
    </location>
    <ligand>
        <name>Fe(2+)</name>
        <dbReference type="ChEBI" id="CHEBI:29033"/>
    </ligand>
</feature>
<dbReference type="GO" id="GO:0010309">
    <property type="term" value="F:acireductone dioxygenase [iron(II)-requiring] activity"/>
    <property type="evidence" value="ECO:0007669"/>
    <property type="project" value="UniProtKB-UniRule"/>
</dbReference>
<dbReference type="GO" id="GO:0019284">
    <property type="term" value="P:L-methionine salvage from S-adenosylmethionine"/>
    <property type="evidence" value="ECO:0007669"/>
    <property type="project" value="InterPro"/>
</dbReference>
<dbReference type="RefSeq" id="WP_282198089.1">
    <property type="nucleotide sequence ID" value="NZ_BOQE01000001.1"/>
</dbReference>
<dbReference type="InterPro" id="IPR023956">
    <property type="entry name" value="ARD_bac"/>
</dbReference>
<feature type="binding site" evidence="9">
    <location>
        <position position="105"/>
    </location>
    <ligand>
        <name>Fe(2+)</name>
        <dbReference type="ChEBI" id="CHEBI:29033"/>
    </ligand>
</feature>
<dbReference type="AlphaFoldDB" id="A0AAV4LAR5"/>
<keyword evidence="3 9" id="KW-0028">Amino-acid biosynthesis</keyword>
<keyword evidence="8 9" id="KW-0486">Methionine biosynthesis</keyword>
<dbReference type="EC" id="1.13.11.53" evidence="9"/>
<accession>A0AAV4LAR5</accession>
<comment type="function">
    <text evidence="9">Catalyzes 2 different reactions between oxygene and the acireductone 1,2-dihydroxy-3-keto-5-methylthiopentene (DHK-MTPene) depending upon the metal bound in the active site. Fe-containing acireductone dioxygenase (Fe-ARD) produces formate and 2-keto-4-methylthiobutyrate (KMTB), the alpha-ketoacid precursor of methionine in the methionine recycle pathway. Ni-containing acireductone dioxygenase (Ni-ARD) produces methylthiopropionate, carbon monoxide and formate, and does not lie on the methionine recycle pathway.</text>
</comment>
<evidence type="ECO:0000256" key="1">
    <source>
        <dbReference type="ARBA" id="ARBA00000428"/>
    </source>
</evidence>
<dbReference type="EMBL" id="BOQE01000001">
    <property type="protein sequence ID" value="GIM44835.1"/>
    <property type="molecule type" value="Genomic_DNA"/>
</dbReference>
<feature type="binding site" evidence="9">
    <location>
        <position position="144"/>
    </location>
    <ligand>
        <name>Fe(2+)</name>
        <dbReference type="ChEBI" id="CHEBI:29033"/>
    </ligand>
</feature>
<evidence type="ECO:0000256" key="8">
    <source>
        <dbReference type="ARBA" id="ARBA00023167"/>
    </source>
</evidence>
<evidence type="ECO:0000256" key="6">
    <source>
        <dbReference type="ARBA" id="ARBA00023002"/>
    </source>
</evidence>
<comment type="catalytic activity">
    <reaction evidence="9">
        <text>1,2-dihydroxy-5-(methylsulfanyl)pent-1-en-3-one + O2 = 3-(methylsulfanyl)propanoate + CO + formate + 2 H(+)</text>
        <dbReference type="Rhea" id="RHEA:14161"/>
        <dbReference type="ChEBI" id="CHEBI:15378"/>
        <dbReference type="ChEBI" id="CHEBI:15379"/>
        <dbReference type="ChEBI" id="CHEBI:15740"/>
        <dbReference type="ChEBI" id="CHEBI:17245"/>
        <dbReference type="ChEBI" id="CHEBI:49016"/>
        <dbReference type="ChEBI" id="CHEBI:49252"/>
        <dbReference type="EC" id="1.13.11.53"/>
    </reaction>
</comment>
<comment type="catalytic activity">
    <reaction evidence="1 9">
        <text>1,2-dihydroxy-5-(methylsulfanyl)pent-1-en-3-one + O2 = 4-methylsulfanyl-2-oxobutanoate + formate + 2 H(+)</text>
        <dbReference type="Rhea" id="RHEA:24504"/>
        <dbReference type="ChEBI" id="CHEBI:15378"/>
        <dbReference type="ChEBI" id="CHEBI:15379"/>
        <dbReference type="ChEBI" id="CHEBI:15740"/>
        <dbReference type="ChEBI" id="CHEBI:16723"/>
        <dbReference type="ChEBI" id="CHEBI:49252"/>
        <dbReference type="EC" id="1.13.11.54"/>
    </reaction>
</comment>
<evidence type="ECO:0000256" key="3">
    <source>
        <dbReference type="ARBA" id="ARBA00022605"/>
    </source>
</evidence>
<dbReference type="HAMAP" id="MF_01682">
    <property type="entry name" value="Salvage_MtnD"/>
    <property type="match status" value="1"/>
</dbReference>
<dbReference type="InterPro" id="IPR014710">
    <property type="entry name" value="RmlC-like_jellyroll"/>
</dbReference>
<dbReference type="GO" id="GO:0010308">
    <property type="term" value="F:acireductone dioxygenase (Ni2+-requiring) activity"/>
    <property type="evidence" value="ECO:0007669"/>
    <property type="project" value="UniProtKB-UniRule"/>
</dbReference>
<comment type="pathway">
    <text evidence="9">Amino-acid biosynthesis; L-methionine biosynthesis via salvage pathway; L-methionine from S-methyl-5-thio-alpha-D-ribose 1-phosphate: step 5/6.</text>
</comment>
<feature type="site" description="May play a role in transmitting local conformational changes" evidence="9">
    <location>
        <position position="104"/>
    </location>
</feature>
<comment type="cofactor">
    <cofactor evidence="9">
        <name>Fe(2+)</name>
        <dbReference type="ChEBI" id="CHEBI:29033"/>
    </cofactor>
    <text evidence="9">Binds 1 Fe(2+) cation per monomer.</text>
</comment>
<dbReference type="EC" id="1.13.11.54" evidence="9"/>
<sequence>MTAIRIHETNERIEGKEKVAAYLAKQGIVYETWDISRVQGELKEEYALTDEQKQSIIDLYKDEIAALSAKRGYRSQDIVVLSDATPNLDALLDKFKAEHHHTEDEVRFVVDGHGIFAIKGKDGTYFDVELEPGDLISVPAGTRHWFTLMDDRKIKCIRIFESTEGWAAIYEEATA</sequence>
<dbReference type="Gene3D" id="2.60.120.10">
    <property type="entry name" value="Jelly Rolls"/>
    <property type="match status" value="1"/>
</dbReference>
<evidence type="ECO:0000313" key="11">
    <source>
        <dbReference type="Proteomes" id="UP001057291"/>
    </source>
</evidence>
<evidence type="ECO:0000256" key="4">
    <source>
        <dbReference type="ARBA" id="ARBA00022723"/>
    </source>
</evidence>
<evidence type="ECO:0000256" key="9">
    <source>
        <dbReference type="HAMAP-Rule" id="MF_01682"/>
    </source>
</evidence>
<feature type="binding site" evidence="9">
    <location>
        <position position="99"/>
    </location>
    <ligand>
        <name>Fe(2+)</name>
        <dbReference type="ChEBI" id="CHEBI:29033"/>
    </ligand>
</feature>
<dbReference type="InterPro" id="IPR004313">
    <property type="entry name" value="ARD"/>
</dbReference>
<feature type="site" description="May play a role in metal incorporation in vivo" evidence="9">
    <location>
        <position position="98"/>
    </location>
</feature>
<evidence type="ECO:0000256" key="2">
    <source>
        <dbReference type="ARBA" id="ARBA00022596"/>
    </source>
</evidence>
<reference evidence="10" key="1">
    <citation type="journal article" date="2023" name="Int. J. Syst. Evol. Microbiol.">
        <title>Collibacillus ludicampi gen. nov., sp. nov., a new soil bacterium of the family Alicyclobacillaceae.</title>
        <authorList>
            <person name="Jojima T."/>
            <person name="Ioku Y."/>
            <person name="Fukuta Y."/>
            <person name="Shirasaka N."/>
            <person name="Matsumura Y."/>
            <person name="Mori M."/>
        </authorList>
    </citation>
    <scope>NUCLEOTIDE SEQUENCE</scope>
    <source>
        <strain evidence="10">TP075</strain>
    </source>
</reference>
<dbReference type="Pfam" id="PF03079">
    <property type="entry name" value="ARD"/>
    <property type="match status" value="1"/>
</dbReference>
<evidence type="ECO:0000313" key="10">
    <source>
        <dbReference type="EMBL" id="GIM44835.1"/>
    </source>
</evidence>
<feature type="site" description="Important to generate the dianion" evidence="9">
    <location>
        <position position="107"/>
    </location>
</feature>
<organism evidence="10 11">
    <name type="scientific">Collibacillus ludicampi</name>
    <dbReference type="NCBI Taxonomy" id="2771369"/>
    <lineage>
        <taxon>Bacteria</taxon>
        <taxon>Bacillati</taxon>
        <taxon>Bacillota</taxon>
        <taxon>Bacilli</taxon>
        <taxon>Bacillales</taxon>
        <taxon>Alicyclobacillaceae</taxon>
        <taxon>Collibacillus</taxon>
    </lineage>
</organism>
<dbReference type="GO" id="GO:0005506">
    <property type="term" value="F:iron ion binding"/>
    <property type="evidence" value="ECO:0007669"/>
    <property type="project" value="UniProtKB-UniRule"/>
</dbReference>
<keyword evidence="2 9" id="KW-0533">Nickel</keyword>
<protein>
    <recommendedName>
        <fullName evidence="9">Acireductone dioxygenase</fullName>
    </recommendedName>
    <alternativeName>
        <fullName evidence="9">1,2-dihydroxy-3-keto-5-methylthiopentene dioxygenase</fullName>
        <shortName evidence="9">DHK-MTPene dioxygenase</shortName>
    </alternativeName>
    <alternativeName>
        <fullName evidence="9">Acireductone dioxygenase (Fe(2+)-requiring)</fullName>
        <shortName evidence="9">ARD'</shortName>
        <shortName evidence="9">Fe-ARD</shortName>
        <ecNumber evidence="9">1.13.11.54</ecNumber>
    </alternativeName>
    <alternativeName>
        <fullName evidence="9">Acireductone dioxygenase (Ni(2+)-requiring)</fullName>
        <shortName evidence="9">ARD</shortName>
        <shortName evidence="9">Ni-ARD</shortName>
        <ecNumber evidence="9">1.13.11.53</ecNumber>
    </alternativeName>
</protein>
<dbReference type="GO" id="GO:0016151">
    <property type="term" value="F:nickel cation binding"/>
    <property type="evidence" value="ECO:0007669"/>
    <property type="project" value="UniProtKB-UniRule"/>
</dbReference>
<name>A0AAV4LAR5_9BACL</name>